<feature type="domain" description="VWFD" evidence="5">
    <location>
        <begin position="928"/>
        <end position="1112"/>
    </location>
</feature>
<dbReference type="PANTHER" id="PTHR23345:SF15">
    <property type="entry name" value="VITELLOGENIN 1-RELATED"/>
    <property type="match status" value="1"/>
</dbReference>
<protein>
    <recommendedName>
        <fullName evidence="8">Vitellogenin</fullName>
    </recommendedName>
</protein>
<evidence type="ECO:0000256" key="1">
    <source>
        <dbReference type="ARBA" id="ARBA00023157"/>
    </source>
</evidence>
<dbReference type="PROSITE" id="PS51233">
    <property type="entry name" value="VWFD"/>
    <property type="match status" value="1"/>
</dbReference>
<evidence type="ECO:0000259" key="4">
    <source>
        <dbReference type="PROSITE" id="PS51211"/>
    </source>
</evidence>
<comment type="caution">
    <text evidence="3">Lacks conserved residue(s) required for the propagation of feature annotation.</text>
</comment>
<dbReference type="SUPFAM" id="SSF48431">
    <property type="entry name" value="Lipovitellin-phosvitin complex, superhelical domain"/>
    <property type="match status" value="1"/>
</dbReference>
<reference evidence="6" key="1">
    <citation type="submission" date="2020-08" db="EMBL/GenBank/DDBJ databases">
        <title>Multicomponent nature underlies the extraordinary mechanical properties of spider dragline silk.</title>
        <authorList>
            <person name="Kono N."/>
            <person name="Nakamura H."/>
            <person name="Mori M."/>
            <person name="Yoshida Y."/>
            <person name="Ohtoshi R."/>
            <person name="Malay A.D."/>
            <person name="Moran D.A.P."/>
            <person name="Tomita M."/>
            <person name="Numata K."/>
            <person name="Arakawa K."/>
        </authorList>
    </citation>
    <scope>NUCLEOTIDE SEQUENCE</scope>
</reference>
<dbReference type="InterPro" id="IPR001846">
    <property type="entry name" value="VWF_type-D"/>
</dbReference>
<sequence length="1223" mass="141833">MAKGTSEQATKNDIGANLGTMWGEKTHVKIEKVCKYPGPKEAVTAVQSLLTKITRTILERTIETEKTKSIGEHLVLLQKALTLLSTDDFKTIQNTIPDWTSVKESTEEDKIKRQIWLDALPLTGTDSAVTFITELIKENINKPEKVISLWESKNLLEALPMNLVHPNRHILQSLMNTMDILHQRGAKGYTMYYSASHLTVARVIRILCANEDRRPEEETRGQNLNEMFRHRERCPKQVVKKFITDIAAKLKVTTDKMKRVIYIETLCHTGLRSVIPIVKPYVNRRIPGLTPSSNDFVRSTTIFALHNLVAKHPLEIRQIVLPVYFNKTEPPKIRTAAFGVFARSYPSLGELQHVAADSWTEPSIEVGSYVTNSLETFGNTSDPCYQLTARRIKKVLPQVKRFHVGKHHAQNIYDSWFDTIRNFGLEHRYEMTPSNESFFPAAVYGALGYNTDTLKDYFYKFALNAQGFTSRNFHDAFLQAFNIRPSEDIPKVKIPEIFPEAHVVPRDPEFWRFTVFQKMFYINSYYYYDSEEHQTGDIFELLKEHFLHYFTDVNGRVSGHIVQVYMPSTYQTRAVGHALPYPVQFEMRNPLLLSWKFDIKPIIENSFGYSIDIIPSVYYSTLYSNQILNLGDCKHIGVYHEKKIAATYPFKVILTIESDGKMHFAYEFSELNKTDWLNAGWRRKSVVIKRIPDERFWTSDTKVEFIIKHTREFKVREKEPVPEDKWVKQVDFKSDESNYKAYGKAIYERIVTISHIQDILDISTIYTLSKTEDTRTNMHLTHLHTLDGALHTLHLCTTSQIPKLHTNLEIHSTFTAAFIRRPNEFKYGDESYERQMAILLGFVGPKHETFEDAYVVAGAVGRYKSLESMLNKELHKPAPKRSFLPETHEECIKDVKAGKPQSVHCLRAIYERAIYNHWDIRCRWNKVASCTLMDNYVRTYDMKTIHTPLEKECSYILTTHCLEHKKFAIIVTTDHLEPGKKKIIIYLGKHTIVLTPPKRERYVIKFDEEDHEVRFLQPIVFEERELIYAVSNVAADKSYFVEIHAEKVGIIVTYDGKNVKTQVDTRYKGELCGLCSEFNGEIYREMRGPKRCLYTSSVDFTKSNIVGKCGDKKPQHPYICANKGNYEWSEEHTEREYKPTLKRNIVLHEENRICFSNQAVPVCNRENSEVNTELKLVHFHCLPKLEKMTKKLVMESRRRILAELETKSTDMSKEVEIATECSV</sequence>
<feature type="domain" description="Vitellogenin" evidence="4">
    <location>
        <begin position="1"/>
        <end position="443"/>
    </location>
</feature>
<dbReference type="AlphaFoldDB" id="A0A8X6WWY2"/>
<evidence type="ECO:0000256" key="2">
    <source>
        <dbReference type="ARBA" id="ARBA00023180"/>
    </source>
</evidence>
<organism evidence="6 7">
    <name type="scientific">Trichonephila inaurata madagascariensis</name>
    <dbReference type="NCBI Taxonomy" id="2747483"/>
    <lineage>
        <taxon>Eukaryota</taxon>
        <taxon>Metazoa</taxon>
        <taxon>Ecdysozoa</taxon>
        <taxon>Arthropoda</taxon>
        <taxon>Chelicerata</taxon>
        <taxon>Arachnida</taxon>
        <taxon>Araneae</taxon>
        <taxon>Araneomorphae</taxon>
        <taxon>Entelegynae</taxon>
        <taxon>Araneoidea</taxon>
        <taxon>Nephilidae</taxon>
        <taxon>Trichonephila</taxon>
        <taxon>Trichonephila inaurata</taxon>
    </lineage>
</organism>
<dbReference type="InterPro" id="IPR050733">
    <property type="entry name" value="Vitellogenin/Apolipophorin"/>
</dbReference>
<dbReference type="PROSITE" id="PS51211">
    <property type="entry name" value="VITELLOGENIN"/>
    <property type="match status" value="1"/>
</dbReference>
<dbReference type="GO" id="GO:0005319">
    <property type="term" value="F:lipid transporter activity"/>
    <property type="evidence" value="ECO:0007669"/>
    <property type="project" value="InterPro"/>
</dbReference>
<keyword evidence="1" id="KW-1015">Disulfide bond</keyword>
<accession>A0A8X6WWY2</accession>
<proteinExistence type="predicted"/>
<dbReference type="InterPro" id="IPR001747">
    <property type="entry name" value="Vitellogenin_N"/>
</dbReference>
<dbReference type="Gene3D" id="1.25.10.20">
    <property type="entry name" value="Vitellinogen, superhelical"/>
    <property type="match status" value="1"/>
</dbReference>
<evidence type="ECO:0000313" key="6">
    <source>
        <dbReference type="EMBL" id="GFY42879.1"/>
    </source>
</evidence>
<dbReference type="EMBL" id="BMAV01003379">
    <property type="protein sequence ID" value="GFY42879.1"/>
    <property type="molecule type" value="Genomic_DNA"/>
</dbReference>
<evidence type="ECO:0000313" key="7">
    <source>
        <dbReference type="Proteomes" id="UP000886998"/>
    </source>
</evidence>
<dbReference type="Pfam" id="PF00094">
    <property type="entry name" value="VWD"/>
    <property type="match status" value="1"/>
</dbReference>
<dbReference type="PANTHER" id="PTHR23345">
    <property type="entry name" value="VITELLOGENIN-RELATED"/>
    <property type="match status" value="1"/>
</dbReference>
<dbReference type="SMART" id="SM00216">
    <property type="entry name" value="VWD"/>
    <property type="match status" value="1"/>
</dbReference>
<keyword evidence="2" id="KW-0325">Glycoprotein</keyword>
<comment type="caution">
    <text evidence="6">The sequence shown here is derived from an EMBL/GenBank/DDBJ whole genome shotgun (WGS) entry which is preliminary data.</text>
</comment>
<dbReference type="InterPro" id="IPR011030">
    <property type="entry name" value="Lipovitellin_superhlx_dom"/>
</dbReference>
<dbReference type="Pfam" id="PF01347">
    <property type="entry name" value="Vitellogenin_N"/>
    <property type="match status" value="1"/>
</dbReference>
<evidence type="ECO:0008006" key="8">
    <source>
        <dbReference type="Google" id="ProtNLM"/>
    </source>
</evidence>
<keyword evidence="7" id="KW-1185">Reference proteome</keyword>
<evidence type="ECO:0000256" key="3">
    <source>
        <dbReference type="PROSITE-ProRule" id="PRU00557"/>
    </source>
</evidence>
<gene>
    <name evidence="6" type="primary">AVEN_113955_1</name>
    <name evidence="6" type="ORF">TNIN_267811</name>
</gene>
<evidence type="ECO:0000259" key="5">
    <source>
        <dbReference type="PROSITE" id="PS51233"/>
    </source>
</evidence>
<dbReference type="OrthoDB" id="160294at2759"/>
<dbReference type="Proteomes" id="UP000886998">
    <property type="component" value="Unassembled WGS sequence"/>
</dbReference>
<name>A0A8X6WWY2_9ARAC</name>